<evidence type="ECO:0000256" key="1">
    <source>
        <dbReference type="SAM" id="MobiDB-lite"/>
    </source>
</evidence>
<evidence type="ECO:0000313" key="3">
    <source>
        <dbReference type="Proteomes" id="UP001428290"/>
    </source>
</evidence>
<dbReference type="Proteomes" id="UP001428290">
    <property type="component" value="Unassembled WGS sequence"/>
</dbReference>
<comment type="caution">
    <text evidence="2">The sequence shown here is derived from an EMBL/GenBank/DDBJ whole genome shotgun (WGS) entry which is preliminary data.</text>
</comment>
<organism evidence="2 3">
    <name type="scientific">Herpetosiphon gulosus</name>
    <dbReference type="NCBI Taxonomy" id="1973496"/>
    <lineage>
        <taxon>Bacteria</taxon>
        <taxon>Bacillati</taxon>
        <taxon>Chloroflexota</taxon>
        <taxon>Chloroflexia</taxon>
        <taxon>Herpetosiphonales</taxon>
        <taxon>Herpetosiphonaceae</taxon>
        <taxon>Herpetosiphon</taxon>
    </lineage>
</organism>
<proteinExistence type="predicted"/>
<dbReference type="EMBL" id="BAABRU010000002">
    <property type="protein sequence ID" value="GAA5526781.1"/>
    <property type="molecule type" value="Genomic_DNA"/>
</dbReference>
<reference evidence="2 3" key="1">
    <citation type="submission" date="2024-02" db="EMBL/GenBank/DDBJ databases">
        <title>Herpetosiphon gulosus NBRC 112829.</title>
        <authorList>
            <person name="Ichikawa N."/>
            <person name="Katano-Makiyama Y."/>
            <person name="Hidaka K."/>
        </authorList>
    </citation>
    <scope>NUCLEOTIDE SEQUENCE [LARGE SCALE GENOMIC DNA]</scope>
    <source>
        <strain evidence="2 3">NBRC 112829</strain>
    </source>
</reference>
<accession>A0ABP9WXL9</accession>
<gene>
    <name evidence="2" type="ORF">Hgul01_00561</name>
</gene>
<name>A0ABP9WXL9_9CHLR</name>
<feature type="region of interest" description="Disordered" evidence="1">
    <location>
        <begin position="1"/>
        <end position="54"/>
    </location>
</feature>
<keyword evidence="3" id="KW-1185">Reference proteome</keyword>
<evidence type="ECO:0000313" key="2">
    <source>
        <dbReference type="EMBL" id="GAA5526781.1"/>
    </source>
</evidence>
<dbReference type="RefSeq" id="WP_345720417.1">
    <property type="nucleotide sequence ID" value="NZ_BAABRU010000002.1"/>
</dbReference>
<sequence>MLATTNTRHKTNTTRHESSEPTPEIVATEATRQRQQDGYTGESDKDEQLPATQRQTAIAQSLIDEGVTERVANQLAATTVSDGLKYTFAEADLETPAFFSVKPRGGAIVITLNTNHPAYSHLLEVFDQQEDSTDVQVLQKRLNQAAHGLKILLSAWARYEDEQRDQRTRTLAQNARFDWGRIANGFFVQED</sequence>
<protein>
    <submittedName>
        <fullName evidence="2">Uncharacterized protein</fullName>
    </submittedName>
</protein>